<protein>
    <submittedName>
        <fullName evidence="7">Alcohol oxidase</fullName>
    </submittedName>
</protein>
<evidence type="ECO:0000313" key="8">
    <source>
        <dbReference type="Proteomes" id="UP000799772"/>
    </source>
</evidence>
<proteinExistence type="inferred from homology"/>
<keyword evidence="4" id="KW-0274">FAD</keyword>
<evidence type="ECO:0000256" key="3">
    <source>
        <dbReference type="PIRSR" id="PIRSR000137-1"/>
    </source>
</evidence>
<dbReference type="PANTHER" id="PTHR11552:SF138">
    <property type="entry name" value="DEHYDROGENASE PKFF-RELATED"/>
    <property type="match status" value="1"/>
</dbReference>
<feature type="binding site" evidence="4">
    <location>
        <begin position="108"/>
        <end position="111"/>
    </location>
    <ligand>
        <name>FAD</name>
        <dbReference type="ChEBI" id="CHEBI:57692"/>
    </ligand>
</feature>
<dbReference type="InterPro" id="IPR000172">
    <property type="entry name" value="GMC_OxRdtase_N"/>
</dbReference>
<dbReference type="SUPFAM" id="SSF51905">
    <property type="entry name" value="FAD/NAD(P)-binding domain"/>
    <property type="match status" value="1"/>
</dbReference>
<dbReference type="PIRSF" id="PIRSF000137">
    <property type="entry name" value="Alcohol_oxidase"/>
    <property type="match status" value="1"/>
</dbReference>
<dbReference type="Gene3D" id="3.30.560.10">
    <property type="entry name" value="Glucose Oxidase, domain 3"/>
    <property type="match status" value="1"/>
</dbReference>
<feature type="active site" description="Proton acceptor" evidence="3">
    <location>
        <position position="563"/>
    </location>
</feature>
<keyword evidence="8" id="KW-1185">Reference proteome</keyword>
<dbReference type="GO" id="GO:0016614">
    <property type="term" value="F:oxidoreductase activity, acting on CH-OH group of donors"/>
    <property type="evidence" value="ECO:0007669"/>
    <property type="project" value="InterPro"/>
</dbReference>
<reference evidence="7" key="1">
    <citation type="journal article" date="2020" name="Stud. Mycol.">
        <title>101 Dothideomycetes genomes: a test case for predicting lifestyles and emergence of pathogens.</title>
        <authorList>
            <person name="Haridas S."/>
            <person name="Albert R."/>
            <person name="Binder M."/>
            <person name="Bloem J."/>
            <person name="Labutti K."/>
            <person name="Salamov A."/>
            <person name="Andreopoulos B."/>
            <person name="Baker S."/>
            <person name="Barry K."/>
            <person name="Bills G."/>
            <person name="Bluhm B."/>
            <person name="Cannon C."/>
            <person name="Castanera R."/>
            <person name="Culley D."/>
            <person name="Daum C."/>
            <person name="Ezra D."/>
            <person name="Gonzalez J."/>
            <person name="Henrissat B."/>
            <person name="Kuo A."/>
            <person name="Liang C."/>
            <person name="Lipzen A."/>
            <person name="Lutzoni F."/>
            <person name="Magnuson J."/>
            <person name="Mondo S."/>
            <person name="Nolan M."/>
            <person name="Ohm R."/>
            <person name="Pangilinan J."/>
            <person name="Park H.-J."/>
            <person name="Ramirez L."/>
            <person name="Alfaro M."/>
            <person name="Sun H."/>
            <person name="Tritt A."/>
            <person name="Yoshinaga Y."/>
            <person name="Zwiers L.-H."/>
            <person name="Turgeon B."/>
            <person name="Goodwin S."/>
            <person name="Spatafora J."/>
            <person name="Crous P."/>
            <person name="Grigoriev I."/>
        </authorList>
    </citation>
    <scope>NUCLEOTIDE SEQUENCE</scope>
    <source>
        <strain evidence="7">CBS 133067</strain>
    </source>
</reference>
<dbReference type="Gene3D" id="3.50.50.60">
    <property type="entry name" value="FAD/NAD(P)-binding domain"/>
    <property type="match status" value="1"/>
</dbReference>
<dbReference type="AlphaFoldDB" id="A0A9P4M8F6"/>
<gene>
    <name evidence="7" type="ORF">NA57DRAFT_64326</name>
</gene>
<feature type="active site" description="Proton donor" evidence="3">
    <location>
        <position position="519"/>
    </location>
</feature>
<dbReference type="PANTHER" id="PTHR11552">
    <property type="entry name" value="GLUCOSE-METHANOL-CHOLINE GMC OXIDOREDUCTASE"/>
    <property type="match status" value="1"/>
</dbReference>
<evidence type="ECO:0000259" key="5">
    <source>
        <dbReference type="Pfam" id="PF00732"/>
    </source>
</evidence>
<feature type="binding site" evidence="4">
    <location>
        <begin position="564"/>
        <end position="565"/>
    </location>
    <ligand>
        <name>FAD</name>
        <dbReference type="ChEBI" id="CHEBI:57692"/>
    </ligand>
</feature>
<dbReference type="SUPFAM" id="SSF54373">
    <property type="entry name" value="FAD-linked reductases, C-terminal domain"/>
    <property type="match status" value="1"/>
</dbReference>
<sequence>MAYFDISNIHYTFDYVIVGGGTAGLTLASRLSENSSVTVAVIEAGTYYEIVDPELAIPDADAKYVGADVTDINPAVDWGFITTAQEGANGRVIHYTRGKCLGGSSARNFMVYQRGTCDSYQAWADAVDDQSYTFENLLPYFKKSVSFTSPESPPRASNATTYYSASAFDASGGPLHVSYPNYAGPWSSWMKLGLNAIGIDDAEDFNSGTLMGAQYCSSTVNPLTQTRDSSESSFLKTAENRTNLKVFDFTLAKKIIFDDNKHATGVLVNSSTIIKANNEVILSAGVFQSPQLLMVSGVGPAALLKQHNITVIADRPGVGQNMTDHLAMGPTYRVNVVTGTRIVNDLTFALEIQQEYFANQTGPLTTTNCDYLGWEKAPRDLISSDAASTLNAIPPDWPELEYISSQGYVGNFSNLQNQPNDSYQYASILATLVAPLSRGIVLINSADAADPPHINPNWLTHPTDVAVAIAGYKRARQAFSSTVLWPVLADPVEYFPGPDVQTDEEILSVIRDTMMTFWHAACTCRMGRRDDPNAVVDSAAKVIGVGGLRVVDASAFALLPPGHPQATIYALAEKIASDTLAGN</sequence>
<comment type="similarity">
    <text evidence="1">Belongs to the GMC oxidoreductase family.</text>
</comment>
<keyword evidence="4" id="KW-0285">Flavoprotein</keyword>
<dbReference type="Pfam" id="PF05199">
    <property type="entry name" value="GMC_oxred_C"/>
    <property type="match status" value="1"/>
</dbReference>
<feature type="binding site" evidence="4">
    <location>
        <begin position="518"/>
        <end position="519"/>
    </location>
    <ligand>
        <name>FAD</name>
        <dbReference type="ChEBI" id="CHEBI:57692"/>
    </ligand>
</feature>
<feature type="domain" description="Glucose-methanol-choline oxidoreductase N-terminal" evidence="5">
    <location>
        <begin position="13"/>
        <end position="326"/>
    </location>
</feature>
<keyword evidence="2" id="KW-0325">Glycoprotein</keyword>
<feature type="domain" description="Glucose-methanol-choline oxidoreductase C-terminal" evidence="6">
    <location>
        <begin position="435"/>
        <end position="572"/>
    </location>
</feature>
<dbReference type="InterPro" id="IPR007867">
    <property type="entry name" value="GMC_OxRtase_C"/>
</dbReference>
<comment type="cofactor">
    <cofactor evidence="4">
        <name>FAD</name>
        <dbReference type="ChEBI" id="CHEBI:57692"/>
    </cofactor>
</comment>
<dbReference type="EMBL" id="ML978123">
    <property type="protein sequence ID" value="KAF2101578.1"/>
    <property type="molecule type" value="Genomic_DNA"/>
</dbReference>
<dbReference type="GO" id="GO:0044550">
    <property type="term" value="P:secondary metabolite biosynthetic process"/>
    <property type="evidence" value="ECO:0007669"/>
    <property type="project" value="TreeGrafter"/>
</dbReference>
<dbReference type="OrthoDB" id="269227at2759"/>
<comment type="caution">
    <text evidence="7">The sequence shown here is derived from an EMBL/GenBank/DDBJ whole genome shotgun (WGS) entry which is preliminary data.</text>
</comment>
<organism evidence="7 8">
    <name type="scientific">Rhizodiscina lignyota</name>
    <dbReference type="NCBI Taxonomy" id="1504668"/>
    <lineage>
        <taxon>Eukaryota</taxon>
        <taxon>Fungi</taxon>
        <taxon>Dikarya</taxon>
        <taxon>Ascomycota</taxon>
        <taxon>Pezizomycotina</taxon>
        <taxon>Dothideomycetes</taxon>
        <taxon>Pleosporomycetidae</taxon>
        <taxon>Aulographales</taxon>
        <taxon>Rhizodiscinaceae</taxon>
        <taxon>Rhizodiscina</taxon>
    </lineage>
</organism>
<dbReference type="Proteomes" id="UP000799772">
    <property type="component" value="Unassembled WGS sequence"/>
</dbReference>
<dbReference type="InterPro" id="IPR012132">
    <property type="entry name" value="GMC_OxRdtase"/>
</dbReference>
<evidence type="ECO:0000256" key="1">
    <source>
        <dbReference type="ARBA" id="ARBA00010790"/>
    </source>
</evidence>
<name>A0A9P4M8F6_9PEZI</name>
<dbReference type="InterPro" id="IPR036188">
    <property type="entry name" value="FAD/NAD-bd_sf"/>
</dbReference>
<dbReference type="GO" id="GO:0050660">
    <property type="term" value="F:flavin adenine dinucleotide binding"/>
    <property type="evidence" value="ECO:0007669"/>
    <property type="project" value="InterPro"/>
</dbReference>
<evidence type="ECO:0000256" key="2">
    <source>
        <dbReference type="ARBA" id="ARBA00023180"/>
    </source>
</evidence>
<evidence type="ECO:0000256" key="4">
    <source>
        <dbReference type="PIRSR" id="PIRSR000137-2"/>
    </source>
</evidence>
<evidence type="ECO:0000259" key="6">
    <source>
        <dbReference type="Pfam" id="PF05199"/>
    </source>
</evidence>
<evidence type="ECO:0000313" key="7">
    <source>
        <dbReference type="EMBL" id="KAF2101578.1"/>
    </source>
</evidence>
<accession>A0A9P4M8F6</accession>
<dbReference type="Pfam" id="PF00732">
    <property type="entry name" value="GMC_oxred_N"/>
    <property type="match status" value="1"/>
</dbReference>